<protein>
    <submittedName>
        <fullName evidence="2">Uncharacterized protein</fullName>
    </submittedName>
</protein>
<keyword evidence="1" id="KW-1133">Transmembrane helix</keyword>
<accession>V4T6K9</accession>
<feature type="transmembrane region" description="Helical" evidence="1">
    <location>
        <begin position="52"/>
        <end position="69"/>
    </location>
</feature>
<dbReference type="Proteomes" id="UP000030687">
    <property type="component" value="Unassembled WGS sequence"/>
</dbReference>
<dbReference type="AlphaFoldDB" id="V4T6K9"/>
<evidence type="ECO:0000313" key="2">
    <source>
        <dbReference type="EMBL" id="ESR45151.1"/>
    </source>
</evidence>
<organism evidence="2 3">
    <name type="scientific">Citrus clementina</name>
    <name type="common">Clementine</name>
    <name type="synonym">Citrus deliciosa x Citrus sinensis</name>
    <dbReference type="NCBI Taxonomy" id="85681"/>
    <lineage>
        <taxon>Eukaryota</taxon>
        <taxon>Viridiplantae</taxon>
        <taxon>Streptophyta</taxon>
        <taxon>Embryophyta</taxon>
        <taxon>Tracheophyta</taxon>
        <taxon>Spermatophyta</taxon>
        <taxon>Magnoliopsida</taxon>
        <taxon>eudicotyledons</taxon>
        <taxon>Gunneridae</taxon>
        <taxon>Pentapetalae</taxon>
        <taxon>rosids</taxon>
        <taxon>malvids</taxon>
        <taxon>Sapindales</taxon>
        <taxon>Rutaceae</taxon>
        <taxon>Aurantioideae</taxon>
        <taxon>Citrus</taxon>
    </lineage>
</organism>
<evidence type="ECO:0000256" key="1">
    <source>
        <dbReference type="SAM" id="Phobius"/>
    </source>
</evidence>
<dbReference type="EMBL" id="KI536799">
    <property type="protein sequence ID" value="ESR45151.1"/>
    <property type="molecule type" value="Genomic_DNA"/>
</dbReference>
<dbReference type="Gramene" id="ESR45151">
    <property type="protein sequence ID" value="ESR45151"/>
    <property type="gene ID" value="CICLE_v10003053mg"/>
</dbReference>
<sequence length="71" mass="7897">MVHSLSTHRKSSSKYVVSNSPRAVLGALTGICRHDSITSEMFGPTMNNCQKAGIIEFIMFIVFVVYSLIKF</sequence>
<keyword evidence="1" id="KW-0812">Transmembrane</keyword>
<keyword evidence="3" id="KW-1185">Reference proteome</keyword>
<evidence type="ECO:0000313" key="3">
    <source>
        <dbReference type="Proteomes" id="UP000030687"/>
    </source>
</evidence>
<dbReference type="KEGG" id="cic:CICLE_v10003053mg"/>
<keyword evidence="1" id="KW-0472">Membrane</keyword>
<dbReference type="InParanoid" id="V4T6K9"/>
<reference evidence="2 3" key="1">
    <citation type="submission" date="2013-10" db="EMBL/GenBank/DDBJ databases">
        <authorList>
            <consortium name="International Citrus Genome Consortium"/>
            <person name="Jenkins J."/>
            <person name="Schmutz J."/>
            <person name="Prochnik S."/>
            <person name="Rokhsar D."/>
            <person name="Gmitter F."/>
            <person name="Ollitrault P."/>
            <person name="Machado M."/>
            <person name="Talon M."/>
            <person name="Wincker P."/>
            <person name="Jaillon O."/>
            <person name="Morgante M."/>
        </authorList>
    </citation>
    <scope>NUCLEOTIDE SEQUENCE</scope>
    <source>
        <strain evidence="3">cv. Clemenules</strain>
    </source>
</reference>
<gene>
    <name evidence="2" type="ORF">CICLE_v10003053mg</name>
</gene>
<name>V4T6K9_CITCL</name>
<proteinExistence type="predicted"/>